<sequence>MNVVDIHDNKSPLSLPACSGGNPLPRLRRDDSIYNRLQLFNLLCFQVCLQLVHHPQGSPSLIQECYVYCMLRGLPDQDYSFTTFVQT</sequence>
<keyword evidence="2" id="KW-1185">Reference proteome</keyword>
<evidence type="ECO:0000313" key="1">
    <source>
        <dbReference type="EMBL" id="PON90048.1"/>
    </source>
</evidence>
<name>A0A2P5EWY0_TREOI</name>
<organism evidence="1 2">
    <name type="scientific">Trema orientale</name>
    <name type="common">Charcoal tree</name>
    <name type="synonym">Celtis orientalis</name>
    <dbReference type="NCBI Taxonomy" id="63057"/>
    <lineage>
        <taxon>Eukaryota</taxon>
        <taxon>Viridiplantae</taxon>
        <taxon>Streptophyta</taxon>
        <taxon>Embryophyta</taxon>
        <taxon>Tracheophyta</taxon>
        <taxon>Spermatophyta</taxon>
        <taxon>Magnoliopsida</taxon>
        <taxon>eudicotyledons</taxon>
        <taxon>Gunneridae</taxon>
        <taxon>Pentapetalae</taxon>
        <taxon>rosids</taxon>
        <taxon>fabids</taxon>
        <taxon>Rosales</taxon>
        <taxon>Cannabaceae</taxon>
        <taxon>Trema</taxon>
    </lineage>
</organism>
<dbReference type="AlphaFoldDB" id="A0A2P5EWY0"/>
<gene>
    <name evidence="1" type="ORF">TorRG33x02_140800</name>
</gene>
<dbReference type="Proteomes" id="UP000237000">
    <property type="component" value="Unassembled WGS sequence"/>
</dbReference>
<proteinExistence type="predicted"/>
<evidence type="ECO:0000313" key="2">
    <source>
        <dbReference type="Proteomes" id="UP000237000"/>
    </source>
</evidence>
<dbReference type="InParanoid" id="A0A2P5EWY0"/>
<accession>A0A2P5EWY0</accession>
<dbReference type="EMBL" id="JXTC01000087">
    <property type="protein sequence ID" value="PON90048.1"/>
    <property type="molecule type" value="Genomic_DNA"/>
</dbReference>
<reference evidence="2" key="1">
    <citation type="submission" date="2016-06" db="EMBL/GenBank/DDBJ databases">
        <title>Parallel loss of symbiosis genes in relatives of nitrogen-fixing non-legume Parasponia.</title>
        <authorList>
            <person name="Van Velzen R."/>
            <person name="Holmer R."/>
            <person name="Bu F."/>
            <person name="Rutten L."/>
            <person name="Van Zeijl A."/>
            <person name="Liu W."/>
            <person name="Santuari L."/>
            <person name="Cao Q."/>
            <person name="Sharma T."/>
            <person name="Shen D."/>
            <person name="Roswanjaya Y."/>
            <person name="Wardhani T."/>
            <person name="Kalhor M.S."/>
            <person name="Jansen J."/>
            <person name="Van den Hoogen J."/>
            <person name="Gungor B."/>
            <person name="Hartog M."/>
            <person name="Hontelez J."/>
            <person name="Verver J."/>
            <person name="Yang W.-C."/>
            <person name="Schijlen E."/>
            <person name="Repin R."/>
            <person name="Schilthuizen M."/>
            <person name="Schranz E."/>
            <person name="Heidstra R."/>
            <person name="Miyata K."/>
            <person name="Fedorova E."/>
            <person name="Kohlen W."/>
            <person name="Bisseling T."/>
            <person name="Smit S."/>
            <person name="Geurts R."/>
        </authorList>
    </citation>
    <scope>NUCLEOTIDE SEQUENCE [LARGE SCALE GENOMIC DNA]</scope>
    <source>
        <strain evidence="2">cv. RG33-2</strain>
    </source>
</reference>
<comment type="caution">
    <text evidence="1">The sequence shown here is derived from an EMBL/GenBank/DDBJ whole genome shotgun (WGS) entry which is preliminary data.</text>
</comment>
<protein>
    <submittedName>
        <fullName evidence="1">Uncharacterized protein</fullName>
    </submittedName>
</protein>